<sequence length="155" mass="16233">MSGFGPIPATNLTRKFLPRLATAADSITSTTTAFALTSAQTEASYWSRVGKTTTIHIHMVNATLPAAAPSTRIYGDFPPLDITPSSALAPQHSVIVPMQYFVAPTLPVGSSAAARIQTGYIELGSLLNGAFTPLAANLIGTVSFEFSIDATYVAQ</sequence>
<name>A0AA96EPD0_9VIRU</name>
<organism evidence="1">
    <name type="scientific">Marseillevirus sp</name>
    <dbReference type="NCBI Taxonomy" id="2809551"/>
    <lineage>
        <taxon>Viruses</taxon>
        <taxon>Varidnaviria</taxon>
        <taxon>Bamfordvirae</taxon>
        <taxon>Nucleocytoviricota</taxon>
        <taxon>Megaviricetes</taxon>
        <taxon>Pimascovirales</taxon>
        <taxon>Pimascovirales incertae sedis</taxon>
        <taxon>Marseilleviridae</taxon>
        <taxon>Marseillevirus</taxon>
    </lineage>
</organism>
<dbReference type="SMR" id="A0AA96EPD0"/>
<dbReference type="EMBL" id="OR343188">
    <property type="protein sequence ID" value="WNL49818.1"/>
    <property type="molecule type" value="Genomic_DNA"/>
</dbReference>
<accession>A0AA96EPD0</accession>
<reference evidence="1" key="1">
    <citation type="submission" date="2023-07" db="EMBL/GenBank/DDBJ databases">
        <authorList>
            <person name="Xia Y."/>
        </authorList>
    </citation>
    <scope>NUCLEOTIDE SEQUENCE</scope>
    <source>
        <strain evidence="1">F</strain>
    </source>
</reference>
<gene>
    <name evidence="1" type="ORF">MarFTMF_302</name>
</gene>
<protein>
    <submittedName>
        <fullName evidence="1">Uncharacterized protein</fullName>
    </submittedName>
</protein>
<proteinExistence type="predicted"/>
<evidence type="ECO:0000313" key="1">
    <source>
        <dbReference type="EMBL" id="WNL49818.1"/>
    </source>
</evidence>